<reference evidence="3 4" key="1">
    <citation type="submission" date="2023-08" db="EMBL/GenBank/DDBJ databases">
        <title>Black Yeasts Isolated from many extreme environments.</title>
        <authorList>
            <person name="Coleine C."/>
            <person name="Stajich J.E."/>
            <person name="Selbmann L."/>
        </authorList>
    </citation>
    <scope>NUCLEOTIDE SEQUENCE [LARGE SCALE GENOMIC DNA]</scope>
    <source>
        <strain evidence="3 4">CCFEE 5935</strain>
    </source>
</reference>
<evidence type="ECO:0000313" key="4">
    <source>
        <dbReference type="Proteomes" id="UP001337655"/>
    </source>
</evidence>
<dbReference type="EMBL" id="JAVRRT010000028">
    <property type="protein sequence ID" value="KAK5163168.1"/>
    <property type="molecule type" value="Genomic_DNA"/>
</dbReference>
<dbReference type="Proteomes" id="UP001337655">
    <property type="component" value="Unassembled WGS sequence"/>
</dbReference>
<keyword evidence="1" id="KW-0175">Coiled coil</keyword>
<sequence length="731" mass="83271">MAKNAFSSSNNPLCELLKLTSEFDIKSRNVTDRDAELRRLIRVSSMICGAKADIYQRDALDTKNAAMLRDLPKLRRAVLHASSDRKAVVKTAADALAAETGGSQQDTNQSILKDPSSKCDTSMRNDSTQTTVPTDFEKPHKQYNERLDKLTEKIKTTYQAYSRVREERQTARDGEAAAVARKESVEKEVEQAVGERDEARESSRKAAEALKTMTDLRDEAVAAKDALGKSLDTSTEEVADVQRRFREVDQAQIAVTTQRDEISQALSKTSSERDQVQGELLRVTGERDSVVKERDQAIEQRDNALKQRDEGHKQDKQTLEDITGQRDEALKTSETKDQIINGGTQKHDALQTRLSEAVQEQERLKSEFVTMSQTLDTTTKARDEAVEQRNKLQTVSCTFTQRLRAVNLEMEKTIKKHNDANESLSRITEELDRTKTALAGQAKAHTDAIKGVRNEEEIKARTQIEAIRERMNRELENVWDDIRGYRNTIDDLTTELREGRTREKHLRVGLLGLQHRFIVNDRITKEHMAMRRTQAEQNRRLTSSMHHQQVDSLKVRLSNATFQSDEDAAQLELCEMELERLREQFEKSTTHVDILTEYALKIEEGHQAYTADLEVKIINAEDQAKEAQENYDDLMKQYMALHQYDTDIYELNCKNEKRAQQSEARCKALDEDVKVGKASRARVEEEVKARIAVSDAMARIQCSRQYLDDVEVSMAVGASQMDQLEALLNTL</sequence>
<feature type="coiled-coil region" evidence="1">
    <location>
        <begin position="140"/>
        <end position="219"/>
    </location>
</feature>
<gene>
    <name evidence="3" type="ORF">LTR77_010952</name>
</gene>
<comment type="caution">
    <text evidence="3">The sequence shown here is derived from an EMBL/GenBank/DDBJ whole genome shotgun (WGS) entry which is preliminary data.</text>
</comment>
<feature type="compositionally biased region" description="Polar residues" evidence="2">
    <location>
        <begin position="101"/>
        <end position="111"/>
    </location>
</feature>
<keyword evidence="4" id="KW-1185">Reference proteome</keyword>
<evidence type="ECO:0000313" key="3">
    <source>
        <dbReference type="EMBL" id="KAK5163168.1"/>
    </source>
</evidence>
<accession>A0AAV9NUK3</accession>
<dbReference type="GeneID" id="89932276"/>
<evidence type="ECO:0000256" key="2">
    <source>
        <dbReference type="SAM" id="MobiDB-lite"/>
    </source>
</evidence>
<feature type="compositionally biased region" description="Polar residues" evidence="2">
    <location>
        <begin position="124"/>
        <end position="133"/>
    </location>
</feature>
<organism evidence="3 4">
    <name type="scientific">Saxophila tyrrhenica</name>
    <dbReference type="NCBI Taxonomy" id="1690608"/>
    <lineage>
        <taxon>Eukaryota</taxon>
        <taxon>Fungi</taxon>
        <taxon>Dikarya</taxon>
        <taxon>Ascomycota</taxon>
        <taxon>Pezizomycotina</taxon>
        <taxon>Dothideomycetes</taxon>
        <taxon>Dothideomycetidae</taxon>
        <taxon>Mycosphaerellales</taxon>
        <taxon>Extremaceae</taxon>
        <taxon>Saxophila</taxon>
    </lineage>
</organism>
<feature type="coiled-coil region" evidence="1">
    <location>
        <begin position="564"/>
        <end position="637"/>
    </location>
</feature>
<feature type="region of interest" description="Disordered" evidence="2">
    <location>
        <begin position="291"/>
        <end position="332"/>
    </location>
</feature>
<proteinExistence type="predicted"/>
<name>A0AAV9NUK3_9PEZI</name>
<dbReference type="RefSeq" id="XP_064653716.1">
    <property type="nucleotide sequence ID" value="XM_064808168.1"/>
</dbReference>
<evidence type="ECO:0000256" key="1">
    <source>
        <dbReference type="SAM" id="Coils"/>
    </source>
</evidence>
<feature type="region of interest" description="Disordered" evidence="2">
    <location>
        <begin position="98"/>
        <end position="136"/>
    </location>
</feature>
<dbReference type="AlphaFoldDB" id="A0AAV9NUK3"/>
<protein>
    <submittedName>
        <fullName evidence="3">Uncharacterized protein</fullName>
    </submittedName>
</protein>